<reference evidence="13" key="1">
    <citation type="submission" date="2016-10" db="EMBL/GenBank/DDBJ databases">
        <authorList>
            <person name="Varghese N."/>
            <person name="Submissions S."/>
        </authorList>
    </citation>
    <scope>NUCLEOTIDE SEQUENCE [LARGE SCALE GENOMIC DNA]</scope>
    <source>
        <strain evidence="13">DSM 25751</strain>
    </source>
</reference>
<keyword evidence="10" id="KW-0472">Membrane</keyword>
<comment type="subcellular location">
    <subcellularLocation>
        <location evidence="2 10">Cell membrane</location>
        <topology evidence="2 10">Lipid-anchor</topology>
    </subcellularLocation>
</comment>
<dbReference type="CDD" id="cd13654">
    <property type="entry name" value="PBP2_phosphate_like_2"/>
    <property type="match status" value="1"/>
</dbReference>
<evidence type="ECO:0000256" key="6">
    <source>
        <dbReference type="ARBA" id="ARBA00022592"/>
    </source>
</evidence>
<feature type="signal peptide" evidence="10">
    <location>
        <begin position="1"/>
        <end position="20"/>
    </location>
</feature>
<dbReference type="EMBL" id="FNYW01000024">
    <property type="protein sequence ID" value="SEI83671.1"/>
    <property type="molecule type" value="Genomic_DNA"/>
</dbReference>
<dbReference type="Pfam" id="PF12849">
    <property type="entry name" value="PBP_like_2"/>
    <property type="match status" value="1"/>
</dbReference>
<dbReference type="NCBIfam" id="TIGR02136">
    <property type="entry name" value="ptsS_2"/>
    <property type="match status" value="1"/>
</dbReference>
<dbReference type="PANTHER" id="PTHR30570:SF1">
    <property type="entry name" value="PHOSPHATE-BINDING PROTEIN PSTS"/>
    <property type="match status" value="1"/>
</dbReference>
<evidence type="ECO:0000256" key="1">
    <source>
        <dbReference type="ARBA" id="ARBA00002841"/>
    </source>
</evidence>
<name>A0A1H6TUH5_9LACT</name>
<keyword evidence="5 10" id="KW-0813">Transport</keyword>
<evidence type="ECO:0000313" key="12">
    <source>
        <dbReference type="EMBL" id="SEI83671.1"/>
    </source>
</evidence>
<dbReference type="RefSeq" id="WP_091635162.1">
    <property type="nucleotide sequence ID" value="NZ_FNYW01000024.1"/>
</dbReference>
<evidence type="ECO:0000256" key="8">
    <source>
        <dbReference type="ARBA" id="ARBA00023139"/>
    </source>
</evidence>
<evidence type="ECO:0000313" key="13">
    <source>
        <dbReference type="Proteomes" id="UP000198564"/>
    </source>
</evidence>
<feature type="chain" id="PRO_5039751843" description="Phosphate-binding protein" evidence="10">
    <location>
        <begin position="21"/>
        <end position="321"/>
    </location>
</feature>
<protein>
    <recommendedName>
        <fullName evidence="10">Phosphate-binding protein</fullName>
    </recommendedName>
</protein>
<evidence type="ECO:0000256" key="4">
    <source>
        <dbReference type="ARBA" id="ARBA00011529"/>
    </source>
</evidence>
<dbReference type="GO" id="GO:0005886">
    <property type="term" value="C:plasma membrane"/>
    <property type="evidence" value="ECO:0007669"/>
    <property type="project" value="UniProtKB-SubCell"/>
</dbReference>
<keyword evidence="9 10" id="KW-0449">Lipoprotein</keyword>
<keyword evidence="13" id="KW-1185">Reference proteome</keyword>
<keyword evidence="6 10" id="KW-0592">Phosphate transport</keyword>
<evidence type="ECO:0000256" key="10">
    <source>
        <dbReference type="RuleBase" id="RU367119"/>
    </source>
</evidence>
<evidence type="ECO:0000256" key="7">
    <source>
        <dbReference type="ARBA" id="ARBA00022729"/>
    </source>
</evidence>
<organism evidence="12 13">
    <name type="scientific">Alkalibacterium gilvum</name>
    <dbReference type="NCBI Taxonomy" id="1130080"/>
    <lineage>
        <taxon>Bacteria</taxon>
        <taxon>Bacillati</taxon>
        <taxon>Bacillota</taxon>
        <taxon>Bacilli</taxon>
        <taxon>Lactobacillales</taxon>
        <taxon>Carnobacteriaceae</taxon>
        <taxon>Alkalibacterium</taxon>
    </lineage>
</organism>
<comment type="subunit">
    <text evidence="4 10">The complex is composed of two ATP-binding proteins (PstB), two transmembrane proteins (PstC and PstA) and a solute-binding protein (PstS).</text>
</comment>
<dbReference type="GO" id="GO:0042301">
    <property type="term" value="F:phosphate ion binding"/>
    <property type="evidence" value="ECO:0007669"/>
    <property type="project" value="UniProtKB-UniRule"/>
</dbReference>
<dbReference type="AlphaFoldDB" id="A0A1H6TUH5"/>
<evidence type="ECO:0000256" key="9">
    <source>
        <dbReference type="ARBA" id="ARBA00023288"/>
    </source>
</evidence>
<proteinExistence type="inferred from homology"/>
<accession>A0A1H6TUH5</accession>
<feature type="domain" description="PBP" evidence="11">
    <location>
        <begin position="36"/>
        <end position="290"/>
    </location>
</feature>
<comment type="similarity">
    <text evidence="3 10">Belongs to the PstS family.</text>
</comment>
<dbReference type="GO" id="GO:0006817">
    <property type="term" value="P:phosphate ion transport"/>
    <property type="evidence" value="ECO:0007669"/>
    <property type="project" value="UniProtKB-UniRule"/>
</dbReference>
<dbReference type="PANTHER" id="PTHR30570">
    <property type="entry name" value="PERIPLASMIC PHOSPHATE BINDING COMPONENT OF PHOSPHATE ABC TRANSPORTER"/>
    <property type="match status" value="1"/>
</dbReference>
<dbReference type="InterPro" id="IPR050811">
    <property type="entry name" value="Phosphate_ABC_transporter"/>
</dbReference>
<dbReference type="InterPro" id="IPR024370">
    <property type="entry name" value="PBP_domain"/>
</dbReference>
<evidence type="ECO:0000256" key="3">
    <source>
        <dbReference type="ARBA" id="ARBA00008725"/>
    </source>
</evidence>
<keyword evidence="8 10" id="KW-0564">Palmitate</keyword>
<evidence type="ECO:0000256" key="5">
    <source>
        <dbReference type="ARBA" id="ARBA00022448"/>
    </source>
</evidence>
<evidence type="ECO:0000259" key="11">
    <source>
        <dbReference type="Pfam" id="PF12849"/>
    </source>
</evidence>
<dbReference type="OrthoDB" id="9790048at2"/>
<dbReference type="Gene3D" id="3.40.190.10">
    <property type="entry name" value="Periplasmic binding protein-like II"/>
    <property type="match status" value="2"/>
</dbReference>
<dbReference type="PROSITE" id="PS51257">
    <property type="entry name" value="PROKAR_LIPOPROTEIN"/>
    <property type="match status" value="1"/>
</dbReference>
<comment type="function">
    <text evidence="1">Part of the ABC transporter complex PstSACB involved in phosphate import.</text>
</comment>
<dbReference type="SUPFAM" id="SSF53850">
    <property type="entry name" value="Periplasmic binding protein-like II"/>
    <property type="match status" value="1"/>
</dbReference>
<sequence>MKMTKVVKMGTSLSAVLLLAACGNKSEDKNSAGANEETSESITGSVQVDGSSTVFPIMEGIAEEFSIENPKARATIGVSGSGGGFEKFIAGETDISNASRPIKEEEIALLEEEGIDYTEFKIALDGLSVVVNSENDWVDYLTLDELYAIWAEEGDADTWADVRDGWPDEEIELFSPGIDSGTYDYFDEVILNGDQIEREASLSEDDNILVQGVKGSPNGLAYFGYAYYAENMDTVKIVPIENSEGDVIEPSSETVQNGNYEPLSRPLFIYVKHESIVENNAAYEFAKYSLKMAGEMAQEVGYVAMEEAIYEESLATLESLK</sequence>
<dbReference type="Proteomes" id="UP000198564">
    <property type="component" value="Unassembled WGS sequence"/>
</dbReference>
<dbReference type="STRING" id="1130080.SAMN04488113_12412"/>
<comment type="function">
    <text evidence="10">Involved in the system for phosphate transport across the cytoplasmic membrane.</text>
</comment>
<keyword evidence="7 10" id="KW-0732">Signal</keyword>
<gene>
    <name evidence="12" type="ORF">SAMN04488113_12412</name>
</gene>
<evidence type="ECO:0000256" key="2">
    <source>
        <dbReference type="ARBA" id="ARBA00004193"/>
    </source>
</evidence>
<dbReference type="InterPro" id="IPR011862">
    <property type="entry name" value="Phos-bd"/>
</dbReference>
<keyword evidence="10" id="KW-1003">Cell membrane</keyword>